<dbReference type="AlphaFoldDB" id="A0A2S7ZD29"/>
<comment type="caution">
    <text evidence="1">The sequence shown here is derived from an EMBL/GenBank/DDBJ whole genome shotgun (WGS) entry which is preliminary data.</text>
</comment>
<dbReference type="EMBL" id="PPDB01000001">
    <property type="protein sequence ID" value="PQL21027.1"/>
    <property type="molecule type" value="Genomic_DNA"/>
</dbReference>
<proteinExistence type="predicted"/>
<dbReference type="RefSeq" id="WP_054674017.1">
    <property type="nucleotide sequence ID" value="NZ_PPDB01000001.1"/>
</dbReference>
<protein>
    <submittedName>
        <fullName evidence="1">Uncharacterized protein</fullName>
    </submittedName>
</protein>
<organism evidence="1 2">
    <name type="scientific">Veillonella denticariosi JCM 15641</name>
    <dbReference type="NCBI Taxonomy" id="1298594"/>
    <lineage>
        <taxon>Bacteria</taxon>
        <taxon>Bacillati</taxon>
        <taxon>Bacillota</taxon>
        <taxon>Negativicutes</taxon>
        <taxon>Veillonellales</taxon>
        <taxon>Veillonellaceae</taxon>
        <taxon>Veillonella</taxon>
    </lineage>
</organism>
<reference evidence="1 2" key="1">
    <citation type="submission" date="2018-01" db="EMBL/GenBank/DDBJ databases">
        <title>Draft genome sequences of clinical isolates and type strains of oral Veillonella including Veillonella infantum sp., nov.</title>
        <authorList>
            <person name="Mashima I."/>
            <person name="Liao Y.-C."/>
            <person name="Sabharwal A."/>
            <person name="Haase E.M."/>
            <person name="Nakazawa F."/>
            <person name="Scannapieco F.A."/>
        </authorList>
    </citation>
    <scope>NUCLEOTIDE SEQUENCE [LARGE SCALE GENOMIC DNA]</scope>
    <source>
        <strain evidence="1 2">JCM 15641</strain>
    </source>
</reference>
<keyword evidence="2" id="KW-1185">Reference proteome</keyword>
<gene>
    <name evidence="1" type="ORF">VEHSUH05_00985</name>
</gene>
<sequence length="77" mass="8828">MARPKDMFLKAKTCKHAVKFTGNQGLFVRTTCKCPNKLMLPVPDKRGIRVKVPYIMAKKCINCNGYIDARKEKAKRK</sequence>
<name>A0A2S7ZD29_9FIRM</name>
<dbReference type="Proteomes" id="UP000237916">
    <property type="component" value="Unassembled WGS sequence"/>
</dbReference>
<accession>A0A2S7ZD29</accession>
<evidence type="ECO:0000313" key="2">
    <source>
        <dbReference type="Proteomes" id="UP000237916"/>
    </source>
</evidence>
<evidence type="ECO:0000313" key="1">
    <source>
        <dbReference type="EMBL" id="PQL21027.1"/>
    </source>
</evidence>